<dbReference type="Proteomes" id="UP001341840">
    <property type="component" value="Unassembled WGS sequence"/>
</dbReference>
<feature type="non-terminal residue" evidence="2">
    <location>
        <position position="1"/>
    </location>
</feature>
<proteinExistence type="predicted"/>
<accession>A0ABU6VYQ9</accession>
<evidence type="ECO:0000256" key="1">
    <source>
        <dbReference type="SAM" id="MobiDB-lite"/>
    </source>
</evidence>
<gene>
    <name evidence="2" type="ORF">PIB30_110948</name>
</gene>
<feature type="region of interest" description="Disordered" evidence="1">
    <location>
        <begin position="70"/>
        <end position="89"/>
    </location>
</feature>
<sequence>FTIHGPGSLNFSRMLSNVSSMLGNKLTKSFEGGMDRFVTLGMSSCFPSPSLMIPSLSSNPTSSFIEISSNTLRNSSSSSSAASSSKEFS</sequence>
<feature type="compositionally biased region" description="Low complexity" evidence="1">
    <location>
        <begin position="75"/>
        <end position="89"/>
    </location>
</feature>
<reference evidence="2 3" key="1">
    <citation type="journal article" date="2023" name="Plants (Basel)">
        <title>Bridging the Gap: Combining Genomics and Transcriptomics Approaches to Understand Stylosanthes scabra, an Orphan Legume from the Brazilian Caatinga.</title>
        <authorList>
            <person name="Ferreira-Neto J.R.C."/>
            <person name="da Silva M.D."/>
            <person name="Binneck E."/>
            <person name="de Melo N.F."/>
            <person name="da Silva R.H."/>
            <person name="de Melo A.L.T.M."/>
            <person name="Pandolfi V."/>
            <person name="Bustamante F.O."/>
            <person name="Brasileiro-Vidal A.C."/>
            <person name="Benko-Iseppon A.M."/>
        </authorList>
    </citation>
    <scope>NUCLEOTIDE SEQUENCE [LARGE SCALE GENOMIC DNA]</scope>
    <source>
        <tissue evidence="2">Leaves</tissue>
    </source>
</reference>
<dbReference type="EMBL" id="JASCZI010157679">
    <property type="protein sequence ID" value="MED6178792.1"/>
    <property type="molecule type" value="Genomic_DNA"/>
</dbReference>
<evidence type="ECO:0000313" key="2">
    <source>
        <dbReference type="EMBL" id="MED6178792.1"/>
    </source>
</evidence>
<evidence type="ECO:0000313" key="3">
    <source>
        <dbReference type="Proteomes" id="UP001341840"/>
    </source>
</evidence>
<organism evidence="2 3">
    <name type="scientific">Stylosanthes scabra</name>
    <dbReference type="NCBI Taxonomy" id="79078"/>
    <lineage>
        <taxon>Eukaryota</taxon>
        <taxon>Viridiplantae</taxon>
        <taxon>Streptophyta</taxon>
        <taxon>Embryophyta</taxon>
        <taxon>Tracheophyta</taxon>
        <taxon>Spermatophyta</taxon>
        <taxon>Magnoliopsida</taxon>
        <taxon>eudicotyledons</taxon>
        <taxon>Gunneridae</taxon>
        <taxon>Pentapetalae</taxon>
        <taxon>rosids</taxon>
        <taxon>fabids</taxon>
        <taxon>Fabales</taxon>
        <taxon>Fabaceae</taxon>
        <taxon>Papilionoideae</taxon>
        <taxon>50 kb inversion clade</taxon>
        <taxon>dalbergioids sensu lato</taxon>
        <taxon>Dalbergieae</taxon>
        <taxon>Pterocarpus clade</taxon>
        <taxon>Stylosanthes</taxon>
    </lineage>
</organism>
<comment type="caution">
    <text evidence="2">The sequence shown here is derived from an EMBL/GenBank/DDBJ whole genome shotgun (WGS) entry which is preliminary data.</text>
</comment>
<keyword evidence="3" id="KW-1185">Reference proteome</keyword>
<name>A0ABU6VYQ9_9FABA</name>
<protein>
    <submittedName>
        <fullName evidence="2">Uncharacterized protein</fullName>
    </submittedName>
</protein>